<comment type="function">
    <text evidence="8">Transfers the 4'-phosphopantetheine moiety from coenzyme A to a Ser of acyl-carrier-protein.</text>
</comment>
<evidence type="ECO:0000256" key="1">
    <source>
        <dbReference type="ARBA" id="ARBA00022516"/>
    </source>
</evidence>
<evidence type="ECO:0000256" key="7">
    <source>
        <dbReference type="ARBA" id="ARBA00023160"/>
    </source>
</evidence>
<gene>
    <name evidence="8" type="primary">acpS</name>
    <name evidence="10" type="ORF">KDM89_08485</name>
</gene>
<keyword evidence="4 8" id="KW-0276">Fatty acid metabolism</keyword>
<dbReference type="AlphaFoldDB" id="A0A941DLI4"/>
<evidence type="ECO:0000256" key="4">
    <source>
        <dbReference type="ARBA" id="ARBA00022832"/>
    </source>
</evidence>
<dbReference type="Proteomes" id="UP000680067">
    <property type="component" value="Unassembled WGS sequence"/>
</dbReference>
<feature type="binding site" evidence="8">
    <location>
        <position position="28"/>
    </location>
    <ligand>
        <name>Mg(2+)</name>
        <dbReference type="ChEBI" id="CHEBI:18420"/>
    </ligand>
</feature>
<dbReference type="SUPFAM" id="SSF56214">
    <property type="entry name" value="4'-phosphopantetheinyl transferase"/>
    <property type="match status" value="1"/>
</dbReference>
<organism evidence="10 11">
    <name type="scientific">Undibacterium luofuense</name>
    <dbReference type="NCBI Taxonomy" id="2828733"/>
    <lineage>
        <taxon>Bacteria</taxon>
        <taxon>Pseudomonadati</taxon>
        <taxon>Pseudomonadota</taxon>
        <taxon>Betaproteobacteria</taxon>
        <taxon>Burkholderiales</taxon>
        <taxon>Oxalobacteraceae</taxon>
        <taxon>Undibacterium</taxon>
    </lineage>
</organism>
<accession>A0A941DLI4</accession>
<keyword evidence="7 8" id="KW-0275">Fatty acid biosynthesis</keyword>
<dbReference type="InterPro" id="IPR008278">
    <property type="entry name" value="4-PPantetheinyl_Trfase_dom"/>
</dbReference>
<evidence type="ECO:0000313" key="11">
    <source>
        <dbReference type="Proteomes" id="UP000680067"/>
    </source>
</evidence>
<feature type="domain" description="4'-phosphopantetheinyl transferase" evidence="9">
    <location>
        <begin position="27"/>
        <end position="142"/>
    </location>
</feature>
<comment type="caution">
    <text evidence="10">The sequence shown here is derived from an EMBL/GenBank/DDBJ whole genome shotgun (WGS) entry which is preliminary data.</text>
</comment>
<dbReference type="InterPro" id="IPR004568">
    <property type="entry name" value="Ppantetheine-prot_Trfase_dom"/>
</dbReference>
<comment type="cofactor">
    <cofactor evidence="8">
        <name>Mg(2+)</name>
        <dbReference type="ChEBI" id="CHEBI:18420"/>
    </cofactor>
</comment>
<dbReference type="GO" id="GO:0000287">
    <property type="term" value="F:magnesium ion binding"/>
    <property type="evidence" value="ECO:0007669"/>
    <property type="project" value="UniProtKB-UniRule"/>
</dbReference>
<comment type="similarity">
    <text evidence="8">Belongs to the P-Pant transferase superfamily. AcpS family.</text>
</comment>
<keyword evidence="3 8" id="KW-0479">Metal-binding</keyword>
<evidence type="ECO:0000256" key="6">
    <source>
        <dbReference type="ARBA" id="ARBA00023098"/>
    </source>
</evidence>
<dbReference type="EC" id="2.7.8.7" evidence="8"/>
<keyword evidence="6 8" id="KW-0443">Lipid metabolism</keyword>
<evidence type="ECO:0000256" key="3">
    <source>
        <dbReference type="ARBA" id="ARBA00022723"/>
    </source>
</evidence>
<protein>
    <recommendedName>
        <fullName evidence="8">Holo-[acyl-carrier-protein] synthase</fullName>
        <shortName evidence="8">Holo-ACP synthase</shortName>
        <ecNumber evidence="8">2.7.8.7</ecNumber>
    </recommendedName>
    <alternativeName>
        <fullName evidence="8">4'-phosphopantetheinyl transferase AcpS</fullName>
    </alternativeName>
</protein>
<dbReference type="GO" id="GO:0008897">
    <property type="term" value="F:holo-[acyl-carrier-protein] synthase activity"/>
    <property type="evidence" value="ECO:0007669"/>
    <property type="project" value="UniProtKB-UniRule"/>
</dbReference>
<comment type="catalytic activity">
    <reaction evidence="8">
        <text>apo-[ACP] + CoA = holo-[ACP] + adenosine 3',5'-bisphosphate + H(+)</text>
        <dbReference type="Rhea" id="RHEA:12068"/>
        <dbReference type="Rhea" id="RHEA-COMP:9685"/>
        <dbReference type="Rhea" id="RHEA-COMP:9690"/>
        <dbReference type="ChEBI" id="CHEBI:15378"/>
        <dbReference type="ChEBI" id="CHEBI:29999"/>
        <dbReference type="ChEBI" id="CHEBI:57287"/>
        <dbReference type="ChEBI" id="CHEBI:58343"/>
        <dbReference type="ChEBI" id="CHEBI:64479"/>
        <dbReference type="EC" id="2.7.8.7"/>
    </reaction>
</comment>
<dbReference type="RefSeq" id="WP_212687520.1">
    <property type="nucleotide sequence ID" value="NZ_JAGSPN010000005.1"/>
</dbReference>
<reference evidence="10" key="1">
    <citation type="submission" date="2021-04" db="EMBL/GenBank/DDBJ databases">
        <title>novel species isolated from subtropical streams in China.</title>
        <authorList>
            <person name="Lu H."/>
        </authorList>
    </citation>
    <scope>NUCLEOTIDE SEQUENCE</scope>
    <source>
        <strain evidence="10">LFS511W</strain>
    </source>
</reference>
<comment type="subcellular location">
    <subcellularLocation>
        <location evidence="8">Cytoplasm</location>
    </subcellularLocation>
</comment>
<sequence length="148" mass="16386">MMPTPAPFSAFRIRQRRRFAARPSVCCDLAFIPAVTASLQQFGDRYLHKIFTPAEIQDARPGSCGFAASLAARFAAKEACFKLLNPDADTALPWKQVEVVRPQGRAPFIRLHQEIRHIAARQGIYHIAVSLSHDQDYAIAVASTSGYS</sequence>
<dbReference type="InterPro" id="IPR037143">
    <property type="entry name" value="4-PPantetheinyl_Trfase_dom_sf"/>
</dbReference>
<name>A0A941DLI4_9BURK</name>
<keyword evidence="2 8" id="KW-0808">Transferase</keyword>
<dbReference type="HAMAP" id="MF_00101">
    <property type="entry name" value="AcpS"/>
    <property type="match status" value="1"/>
</dbReference>
<dbReference type="GO" id="GO:0005737">
    <property type="term" value="C:cytoplasm"/>
    <property type="evidence" value="ECO:0007669"/>
    <property type="project" value="UniProtKB-SubCell"/>
</dbReference>
<proteinExistence type="inferred from homology"/>
<dbReference type="EMBL" id="JAGSPN010000005">
    <property type="protein sequence ID" value="MBR7782175.1"/>
    <property type="molecule type" value="Genomic_DNA"/>
</dbReference>
<dbReference type="Gene3D" id="3.90.470.20">
    <property type="entry name" value="4'-phosphopantetheinyl transferase domain"/>
    <property type="match status" value="1"/>
</dbReference>
<keyword evidence="1 8" id="KW-0444">Lipid biosynthesis</keyword>
<keyword evidence="5 8" id="KW-0460">Magnesium</keyword>
<evidence type="ECO:0000256" key="8">
    <source>
        <dbReference type="HAMAP-Rule" id="MF_00101"/>
    </source>
</evidence>
<keyword evidence="11" id="KW-1185">Reference proteome</keyword>
<dbReference type="InterPro" id="IPR002582">
    <property type="entry name" value="ACPS"/>
</dbReference>
<evidence type="ECO:0000259" key="9">
    <source>
        <dbReference type="Pfam" id="PF01648"/>
    </source>
</evidence>
<evidence type="ECO:0000313" key="10">
    <source>
        <dbReference type="EMBL" id="MBR7782175.1"/>
    </source>
</evidence>
<feature type="binding site" evidence="8">
    <location>
        <position position="78"/>
    </location>
    <ligand>
        <name>Mg(2+)</name>
        <dbReference type="ChEBI" id="CHEBI:18420"/>
    </ligand>
</feature>
<dbReference type="GO" id="GO:0006633">
    <property type="term" value="P:fatty acid biosynthetic process"/>
    <property type="evidence" value="ECO:0007669"/>
    <property type="project" value="UniProtKB-UniRule"/>
</dbReference>
<evidence type="ECO:0000256" key="5">
    <source>
        <dbReference type="ARBA" id="ARBA00022842"/>
    </source>
</evidence>
<dbReference type="Pfam" id="PF01648">
    <property type="entry name" value="ACPS"/>
    <property type="match status" value="1"/>
</dbReference>
<keyword evidence="8" id="KW-0963">Cytoplasm</keyword>
<dbReference type="NCBIfam" id="TIGR00556">
    <property type="entry name" value="pantethn_trn"/>
    <property type="match status" value="1"/>
</dbReference>
<evidence type="ECO:0000256" key="2">
    <source>
        <dbReference type="ARBA" id="ARBA00022679"/>
    </source>
</evidence>